<name>A0ACD3ZDK6_FUSSC</name>
<keyword evidence="2" id="KW-1185">Reference proteome</keyword>
<gene>
    <name evidence="1" type="ORF">LCI18_010083</name>
</gene>
<organism evidence="1 2">
    <name type="scientific">Fusarium solani subsp. cucurbitae</name>
    <name type="common">Neocosmosporum cucurbitae</name>
    <dbReference type="NCBI Taxonomy" id="2747967"/>
    <lineage>
        <taxon>Eukaryota</taxon>
        <taxon>Fungi</taxon>
        <taxon>Dikarya</taxon>
        <taxon>Ascomycota</taxon>
        <taxon>Pezizomycotina</taxon>
        <taxon>Sordariomycetes</taxon>
        <taxon>Hypocreomycetidae</taxon>
        <taxon>Hypocreales</taxon>
        <taxon>Nectriaceae</taxon>
        <taxon>Fusarium</taxon>
        <taxon>Fusarium solani species complex</taxon>
    </lineage>
</organism>
<evidence type="ECO:0000313" key="2">
    <source>
        <dbReference type="Proteomes" id="UP000830768"/>
    </source>
</evidence>
<accession>A0ACD3ZDK6</accession>
<sequence>MSASQGLNVGEAKPEGEVTASPQPGDAVAPVASFEEFSVSNGSPPPNLDRLPDEIVLSIIKHMRRAKLKSLALTCTNLRRVVLPEFYRSGNYRTFRLALRSGSLEMVKQCAEYGSAPINGGWKVGHREDGRVKECECTTLFSHLVHRPIHFLALGLDNDETTAEQCLEVLQWLVDNDSDITAGSIDDPGWNTIEANAQIEFARRMKHMPCSFLHIFKMSIDRDKLDGVARIVCHLSSEGFNFPRLVQGVGSTLRSNEEYTGFTPLSYDSPFLVTTLMRSACPPSLLEAFLKQLKRQGVKLTCPRDSCPPQFKYSELIDDHDGDFDPAPTILTQVWELVAELYNDLFDPQRWKPVYIGEVGDIWEEKVRLLDEYEGINDVERLLLGSILSALRKIEARAQASGGLDIGRDAKTCWYELSMTFESFFDDDQLLDSLYWNPEDRMHRFALWVSWDPQKLWAQSLKKAPCGRFFRNRHRIDGPVNVMSDWPQEWHWENAGWLVHRNSDWCKIPLKEW</sequence>
<dbReference type="EMBL" id="CP090036">
    <property type="protein sequence ID" value="UPK99148.1"/>
    <property type="molecule type" value="Genomic_DNA"/>
</dbReference>
<reference evidence="1" key="1">
    <citation type="submission" date="2021-11" db="EMBL/GenBank/DDBJ databases">
        <title>Fusarium solani-melongenae Genome sequencing and assembly.</title>
        <authorList>
            <person name="Xie S."/>
            <person name="Huang L."/>
            <person name="Zhang X."/>
        </authorList>
    </citation>
    <scope>NUCLEOTIDE SEQUENCE</scope>
    <source>
        <strain evidence="1">CRI 24-3</strain>
    </source>
</reference>
<dbReference type="Proteomes" id="UP000830768">
    <property type="component" value="Chromosome 8"/>
</dbReference>
<evidence type="ECO:0000313" key="1">
    <source>
        <dbReference type="EMBL" id="UPK99148.1"/>
    </source>
</evidence>
<proteinExistence type="predicted"/>
<protein>
    <submittedName>
        <fullName evidence="1">Uncharacterized protein</fullName>
    </submittedName>
</protein>